<accession>A0A1X2IJS4</accession>
<evidence type="ECO:0000313" key="2">
    <source>
        <dbReference type="EMBL" id="ORZ17806.1"/>
    </source>
</evidence>
<dbReference type="OrthoDB" id="2289008at2759"/>
<dbReference type="Proteomes" id="UP000193560">
    <property type="component" value="Unassembled WGS sequence"/>
</dbReference>
<gene>
    <name evidence="2" type="ORF">BCR42DRAFT_412555</name>
</gene>
<sequence>MNRLPFGSFHAAHFSPQQVQQWQSYLQNIQSPLAFQNYAQEEVQQYTNEFNKDTTLPTDQDAEGDQGDEDDDNLFLSKEAIAIFEFSEAYSAQRKYLDMTKYYVHTIFNLMKLIFSFLRETK</sequence>
<keyword evidence="3" id="KW-1185">Reference proteome</keyword>
<organism evidence="2 3">
    <name type="scientific">Absidia repens</name>
    <dbReference type="NCBI Taxonomy" id="90262"/>
    <lineage>
        <taxon>Eukaryota</taxon>
        <taxon>Fungi</taxon>
        <taxon>Fungi incertae sedis</taxon>
        <taxon>Mucoromycota</taxon>
        <taxon>Mucoromycotina</taxon>
        <taxon>Mucoromycetes</taxon>
        <taxon>Mucorales</taxon>
        <taxon>Cunninghamellaceae</taxon>
        <taxon>Absidia</taxon>
    </lineage>
</organism>
<name>A0A1X2IJS4_9FUNG</name>
<evidence type="ECO:0000256" key="1">
    <source>
        <dbReference type="SAM" id="MobiDB-lite"/>
    </source>
</evidence>
<reference evidence="2 3" key="1">
    <citation type="submission" date="2016-07" db="EMBL/GenBank/DDBJ databases">
        <title>Pervasive Adenine N6-methylation of Active Genes in Fungi.</title>
        <authorList>
            <consortium name="DOE Joint Genome Institute"/>
            <person name="Mondo S.J."/>
            <person name="Dannebaum R.O."/>
            <person name="Kuo R.C."/>
            <person name="Labutti K."/>
            <person name="Haridas S."/>
            <person name="Kuo A."/>
            <person name="Salamov A."/>
            <person name="Ahrendt S.R."/>
            <person name="Lipzen A."/>
            <person name="Sullivan W."/>
            <person name="Andreopoulos W.B."/>
            <person name="Clum A."/>
            <person name="Lindquist E."/>
            <person name="Daum C."/>
            <person name="Ramamoorthy G.K."/>
            <person name="Gryganskyi A."/>
            <person name="Culley D."/>
            <person name="Magnuson J.K."/>
            <person name="James T.Y."/>
            <person name="O'Malley M.A."/>
            <person name="Stajich J.E."/>
            <person name="Spatafora J.W."/>
            <person name="Visel A."/>
            <person name="Grigoriev I.V."/>
        </authorList>
    </citation>
    <scope>NUCLEOTIDE SEQUENCE [LARGE SCALE GENOMIC DNA]</scope>
    <source>
        <strain evidence="2 3">NRRL 1336</strain>
    </source>
</reference>
<proteinExistence type="predicted"/>
<dbReference type="EMBL" id="MCGE01000009">
    <property type="protein sequence ID" value="ORZ17806.1"/>
    <property type="molecule type" value="Genomic_DNA"/>
</dbReference>
<feature type="region of interest" description="Disordered" evidence="1">
    <location>
        <begin position="46"/>
        <end position="72"/>
    </location>
</feature>
<evidence type="ECO:0000313" key="3">
    <source>
        <dbReference type="Proteomes" id="UP000193560"/>
    </source>
</evidence>
<feature type="compositionally biased region" description="Acidic residues" evidence="1">
    <location>
        <begin position="60"/>
        <end position="72"/>
    </location>
</feature>
<dbReference type="AlphaFoldDB" id="A0A1X2IJS4"/>
<protein>
    <submittedName>
        <fullName evidence="2">Uncharacterized protein</fullName>
    </submittedName>
</protein>
<feature type="compositionally biased region" description="Polar residues" evidence="1">
    <location>
        <begin position="46"/>
        <end position="58"/>
    </location>
</feature>
<comment type="caution">
    <text evidence="2">The sequence shown here is derived from an EMBL/GenBank/DDBJ whole genome shotgun (WGS) entry which is preliminary data.</text>
</comment>